<dbReference type="Gene3D" id="1.10.287.1490">
    <property type="match status" value="1"/>
</dbReference>
<organism evidence="2 3">
    <name type="scientific">Natrinema salaciae</name>
    <dbReference type="NCBI Taxonomy" id="1186196"/>
    <lineage>
        <taxon>Archaea</taxon>
        <taxon>Methanobacteriati</taxon>
        <taxon>Methanobacteriota</taxon>
        <taxon>Stenosarchaea group</taxon>
        <taxon>Halobacteria</taxon>
        <taxon>Halobacteriales</taxon>
        <taxon>Natrialbaceae</taxon>
        <taxon>Natrinema</taxon>
    </lineage>
</organism>
<feature type="region of interest" description="Disordered" evidence="1">
    <location>
        <begin position="109"/>
        <end position="137"/>
    </location>
</feature>
<evidence type="ECO:0000256" key="1">
    <source>
        <dbReference type="SAM" id="MobiDB-lite"/>
    </source>
</evidence>
<dbReference type="Proteomes" id="UP000199114">
    <property type="component" value="Unassembled WGS sequence"/>
</dbReference>
<accession>A0A1H9H2E6</accession>
<keyword evidence="3" id="KW-1185">Reference proteome</keyword>
<sequence>MTKETHRTQADETNGGSSTGILDVLLAELAGDDGTGKKSLRRALEVEQTATTADLARIEEALGTLQADIDERKAAEAELRARIENNLEPRLDTVDRRLRELEERMRTLESETRGLRSELAGVSDSLGEPRSADADNLDDLDDLADDLDDLADDLDDLERTVATAFDTVTSDLESDLGRIQATLREDIDALERRLSTLEEAAGIGPGAETDDDQLTKY</sequence>
<dbReference type="OrthoDB" id="178075at2157"/>
<evidence type="ECO:0000313" key="2">
    <source>
        <dbReference type="EMBL" id="SEQ56511.1"/>
    </source>
</evidence>
<dbReference type="STRING" id="1186196.SAMN04489841_2072"/>
<dbReference type="RefSeq" id="WP_090617130.1">
    <property type="nucleotide sequence ID" value="NZ_FOFD01000002.1"/>
</dbReference>
<dbReference type="AlphaFoldDB" id="A0A1H9H2E6"/>
<evidence type="ECO:0000313" key="3">
    <source>
        <dbReference type="Proteomes" id="UP000199114"/>
    </source>
</evidence>
<protein>
    <submittedName>
        <fullName evidence="2">Uncharacterized protein</fullName>
    </submittedName>
</protein>
<gene>
    <name evidence="2" type="ORF">SAMN04489841_2072</name>
</gene>
<dbReference type="SUPFAM" id="SSF57997">
    <property type="entry name" value="Tropomyosin"/>
    <property type="match status" value="1"/>
</dbReference>
<name>A0A1H9H2E6_9EURY</name>
<proteinExistence type="predicted"/>
<dbReference type="EMBL" id="FOFD01000002">
    <property type="protein sequence ID" value="SEQ56511.1"/>
    <property type="molecule type" value="Genomic_DNA"/>
</dbReference>
<reference evidence="3" key="1">
    <citation type="submission" date="2016-10" db="EMBL/GenBank/DDBJ databases">
        <authorList>
            <person name="Varghese N."/>
            <person name="Submissions S."/>
        </authorList>
    </citation>
    <scope>NUCLEOTIDE SEQUENCE [LARGE SCALE GENOMIC DNA]</scope>
    <source>
        <strain evidence="3">DSM 25055</strain>
    </source>
</reference>